<accession>A0ABT0K0Z8</accession>
<organism evidence="1 2">
    <name type="scientific">Frankia umida</name>
    <dbReference type="NCBI Taxonomy" id="573489"/>
    <lineage>
        <taxon>Bacteria</taxon>
        <taxon>Bacillati</taxon>
        <taxon>Actinomycetota</taxon>
        <taxon>Actinomycetes</taxon>
        <taxon>Frankiales</taxon>
        <taxon>Frankiaceae</taxon>
        <taxon>Frankia</taxon>
    </lineage>
</organism>
<evidence type="ECO:0000313" key="2">
    <source>
        <dbReference type="Proteomes" id="UP001201873"/>
    </source>
</evidence>
<comment type="caution">
    <text evidence="1">The sequence shown here is derived from an EMBL/GenBank/DDBJ whole genome shotgun (WGS) entry which is preliminary data.</text>
</comment>
<protein>
    <submittedName>
        <fullName evidence="1">Uncharacterized protein</fullName>
    </submittedName>
</protein>
<dbReference type="EMBL" id="JALKFT010000017">
    <property type="protein sequence ID" value="MCK9877405.1"/>
    <property type="molecule type" value="Genomic_DNA"/>
</dbReference>
<keyword evidence="2" id="KW-1185">Reference proteome</keyword>
<gene>
    <name evidence="1" type="ORF">MXD59_16785</name>
</gene>
<evidence type="ECO:0000313" key="1">
    <source>
        <dbReference type="EMBL" id="MCK9877405.1"/>
    </source>
</evidence>
<dbReference type="SUPFAM" id="SSF55961">
    <property type="entry name" value="Bet v1-like"/>
    <property type="match status" value="1"/>
</dbReference>
<dbReference type="RefSeq" id="WP_248814762.1">
    <property type="nucleotide sequence ID" value="NZ_JALKFT010000017.1"/>
</dbReference>
<proteinExistence type="predicted"/>
<reference evidence="1 2" key="1">
    <citation type="submission" date="2022-04" db="EMBL/GenBank/DDBJ databases">
        <title>Genome diversity in the genus Frankia.</title>
        <authorList>
            <person name="Carlos-Shanley C."/>
            <person name="Hahn D."/>
        </authorList>
    </citation>
    <scope>NUCLEOTIDE SEQUENCE [LARGE SCALE GENOMIC DNA]</scope>
    <source>
        <strain evidence="1 2">Ag45/Mut15</strain>
    </source>
</reference>
<dbReference type="Proteomes" id="UP001201873">
    <property type="component" value="Unassembled WGS sequence"/>
</dbReference>
<sequence length="116" mass="13450">MFVIARRRKAQPPPPWVVWEALTEPNRDPARPWLEPRMGETVPRVLEARHPTLVVWSSLWLAHPDDQIRFDLAPSGSDTSLEWSLLSPRQIGPEEVSPRRRRLNELINGQLRDTFG</sequence>
<name>A0ABT0K0Z8_9ACTN</name>